<comment type="similarity">
    <text evidence="1 3">Belongs to the TBCA family.</text>
</comment>
<dbReference type="InterPro" id="IPR036126">
    <property type="entry name" value="TBCA_sf"/>
</dbReference>
<gene>
    <name evidence="4" type="ORF">Fot_31514</name>
</gene>
<dbReference type="PANTHER" id="PTHR21500:SF0">
    <property type="entry name" value="TUBULIN-SPECIFIC CHAPERONE A"/>
    <property type="match status" value="1"/>
</dbReference>
<keyword evidence="3" id="KW-0963">Cytoplasm</keyword>
<accession>A0ABD1T575</accession>
<evidence type="ECO:0000313" key="4">
    <source>
        <dbReference type="EMBL" id="KAL2507867.1"/>
    </source>
</evidence>
<organism evidence="4 5">
    <name type="scientific">Forsythia ovata</name>
    <dbReference type="NCBI Taxonomy" id="205694"/>
    <lineage>
        <taxon>Eukaryota</taxon>
        <taxon>Viridiplantae</taxon>
        <taxon>Streptophyta</taxon>
        <taxon>Embryophyta</taxon>
        <taxon>Tracheophyta</taxon>
        <taxon>Spermatophyta</taxon>
        <taxon>Magnoliopsida</taxon>
        <taxon>eudicotyledons</taxon>
        <taxon>Gunneridae</taxon>
        <taxon>Pentapetalae</taxon>
        <taxon>asterids</taxon>
        <taxon>lamiids</taxon>
        <taxon>Lamiales</taxon>
        <taxon>Oleaceae</taxon>
        <taxon>Forsythieae</taxon>
        <taxon>Forsythia</taxon>
    </lineage>
</organism>
<proteinExistence type="inferred from homology"/>
<comment type="subcellular location">
    <subcellularLocation>
        <location evidence="3">Cytoplasm</location>
        <location evidence="3">Cytoskeleton</location>
    </subcellularLocation>
</comment>
<dbReference type="GO" id="GO:0007023">
    <property type="term" value="P:post-chaperonin tubulin folding pathway"/>
    <property type="evidence" value="ECO:0007669"/>
    <property type="project" value="UniProtKB-UniRule"/>
</dbReference>
<comment type="subunit">
    <text evidence="3">Supercomplex made of cofactors A to E. Cofactors A and D function by capturing and stabilizing tubulin in a quasi-native conformation. Cofactor E binds to the cofactor D-tubulin complex; interaction with cofactor C then causes the release of tubulin polypeptides that are committed to the native state.</text>
</comment>
<dbReference type="AlphaFoldDB" id="A0ABD1T575"/>
<dbReference type="GO" id="GO:0005874">
    <property type="term" value="C:microtubule"/>
    <property type="evidence" value="ECO:0007669"/>
    <property type="project" value="UniProtKB-KW"/>
</dbReference>
<dbReference type="GO" id="GO:0007021">
    <property type="term" value="P:tubulin complex assembly"/>
    <property type="evidence" value="ECO:0007669"/>
    <property type="project" value="UniProtKB-UniRule"/>
</dbReference>
<dbReference type="EMBL" id="JBFOLJ010000009">
    <property type="protein sequence ID" value="KAL2507867.1"/>
    <property type="molecule type" value="Genomic_DNA"/>
</dbReference>
<reference evidence="5" key="1">
    <citation type="submission" date="2024-07" db="EMBL/GenBank/DDBJ databases">
        <title>Two chromosome-level genome assemblies of Korean endemic species Abeliophyllum distichum and Forsythia ovata (Oleaceae).</title>
        <authorList>
            <person name="Jang H."/>
        </authorList>
    </citation>
    <scope>NUCLEOTIDE SEQUENCE [LARGE SCALE GENOMIC DNA]</scope>
</reference>
<keyword evidence="5" id="KW-1185">Reference proteome</keyword>
<comment type="caution">
    <text evidence="4">The sequence shown here is derived from an EMBL/GenBank/DDBJ whole genome shotgun (WGS) entry which is preliminary data.</text>
</comment>
<evidence type="ECO:0000256" key="2">
    <source>
        <dbReference type="ARBA" id="ARBA00023186"/>
    </source>
</evidence>
<dbReference type="PANTHER" id="PTHR21500">
    <property type="entry name" value="TUBULIN-SPECIFIC CHAPERONE A"/>
    <property type="match status" value="1"/>
</dbReference>
<sequence>MTTLKNLKIKISSCERIVKELHSYQKEVEREASKTANTKVKGADPYDLKQQENVLAESCRKRLEGALSDLKGTLVELEESDQKESPEIEDARSIIIEVKQLFQTYETFISSLIDGIFIKIIFEENEVV</sequence>
<keyword evidence="2 3" id="KW-0143">Chaperone</keyword>
<dbReference type="SUPFAM" id="SSF46988">
    <property type="entry name" value="Tubulin chaperone cofactor A"/>
    <property type="match status" value="1"/>
</dbReference>
<name>A0ABD1T575_9LAMI</name>
<protein>
    <recommendedName>
        <fullName evidence="3">Tubulin-specific chaperone A</fullName>
    </recommendedName>
</protein>
<dbReference type="Pfam" id="PF02970">
    <property type="entry name" value="TBCA"/>
    <property type="match status" value="1"/>
</dbReference>
<evidence type="ECO:0000256" key="1">
    <source>
        <dbReference type="ARBA" id="ARBA00006806"/>
    </source>
</evidence>
<evidence type="ECO:0000256" key="3">
    <source>
        <dbReference type="RuleBase" id="RU364030"/>
    </source>
</evidence>
<dbReference type="Gene3D" id="1.20.58.90">
    <property type="match status" value="1"/>
</dbReference>
<dbReference type="Proteomes" id="UP001604277">
    <property type="component" value="Unassembled WGS sequence"/>
</dbReference>
<dbReference type="InterPro" id="IPR004226">
    <property type="entry name" value="TBCA"/>
</dbReference>
<keyword evidence="3" id="KW-0206">Cytoskeleton</keyword>
<keyword evidence="3" id="KW-0493">Microtubule</keyword>
<evidence type="ECO:0000313" key="5">
    <source>
        <dbReference type="Proteomes" id="UP001604277"/>
    </source>
</evidence>